<keyword evidence="1" id="KW-0238">DNA-binding</keyword>
<dbReference type="AlphaFoldDB" id="A0A1W1E0P2"/>
<protein>
    <submittedName>
        <fullName evidence="3">COG1396: Predicted transcriptional regulators</fullName>
    </submittedName>
</protein>
<dbReference type="Gene3D" id="1.10.260.40">
    <property type="entry name" value="lambda repressor-like DNA-binding domains"/>
    <property type="match status" value="1"/>
</dbReference>
<organism evidence="3">
    <name type="scientific">hydrothermal vent metagenome</name>
    <dbReference type="NCBI Taxonomy" id="652676"/>
    <lineage>
        <taxon>unclassified sequences</taxon>
        <taxon>metagenomes</taxon>
        <taxon>ecological metagenomes</taxon>
    </lineage>
</organism>
<dbReference type="InterPro" id="IPR001387">
    <property type="entry name" value="Cro/C1-type_HTH"/>
</dbReference>
<dbReference type="GO" id="GO:0003677">
    <property type="term" value="F:DNA binding"/>
    <property type="evidence" value="ECO:0007669"/>
    <property type="project" value="UniProtKB-KW"/>
</dbReference>
<name>A0A1W1E0P2_9ZZZZ</name>
<feature type="domain" description="HTH cro/C1-type" evidence="2">
    <location>
        <begin position="18"/>
        <end position="72"/>
    </location>
</feature>
<dbReference type="PROSITE" id="PS50943">
    <property type="entry name" value="HTH_CROC1"/>
    <property type="match status" value="1"/>
</dbReference>
<evidence type="ECO:0000259" key="2">
    <source>
        <dbReference type="PROSITE" id="PS50943"/>
    </source>
</evidence>
<reference evidence="3" key="1">
    <citation type="submission" date="2016-10" db="EMBL/GenBank/DDBJ databases">
        <authorList>
            <person name="de Groot N.N."/>
        </authorList>
    </citation>
    <scope>NUCLEOTIDE SEQUENCE</scope>
</reference>
<evidence type="ECO:0000313" key="3">
    <source>
        <dbReference type="EMBL" id="SFV87401.1"/>
    </source>
</evidence>
<dbReference type="InterPro" id="IPR010982">
    <property type="entry name" value="Lambda_DNA-bd_dom_sf"/>
</dbReference>
<dbReference type="PANTHER" id="PTHR46558:SF4">
    <property type="entry name" value="DNA-BIDING PHAGE PROTEIN"/>
    <property type="match status" value="1"/>
</dbReference>
<dbReference type="SUPFAM" id="SSF47413">
    <property type="entry name" value="lambda repressor-like DNA-binding domains"/>
    <property type="match status" value="1"/>
</dbReference>
<gene>
    <name evidence="3" type="ORF">MNB_SUP05-SYMBIONT-5-1169</name>
</gene>
<dbReference type="Pfam" id="PF01381">
    <property type="entry name" value="HTH_3"/>
    <property type="match status" value="1"/>
</dbReference>
<dbReference type="PANTHER" id="PTHR46558">
    <property type="entry name" value="TRACRIPTIONAL REGULATORY PROTEIN-RELATED-RELATED"/>
    <property type="match status" value="1"/>
</dbReference>
<dbReference type="CDD" id="cd00093">
    <property type="entry name" value="HTH_XRE"/>
    <property type="match status" value="1"/>
</dbReference>
<accession>A0A1W1E0P2</accession>
<dbReference type="EMBL" id="FPHZ01000008">
    <property type="protein sequence ID" value="SFV87401.1"/>
    <property type="molecule type" value="Genomic_DNA"/>
</dbReference>
<dbReference type="SMART" id="SM00530">
    <property type="entry name" value="HTH_XRE"/>
    <property type="match status" value="1"/>
</dbReference>
<sequence>MSKRNPHDKQREILRKILINARKNNGITQIQLATQLNKPQSFVSKYENGDRLIDLVETHQICQALNQSFTELTGSFDSEINELSANYYSDLKIHNYEY</sequence>
<evidence type="ECO:0000256" key="1">
    <source>
        <dbReference type="ARBA" id="ARBA00023125"/>
    </source>
</evidence>
<proteinExistence type="predicted"/>